<dbReference type="PhylomeDB" id="B6QIG1"/>
<dbReference type="Pfam" id="PF00931">
    <property type="entry name" value="NB-ARC"/>
    <property type="match status" value="1"/>
</dbReference>
<accession>B6QIG1</accession>
<dbReference type="SUPFAM" id="SSF53167">
    <property type="entry name" value="Purine and uridine phosphorylases"/>
    <property type="match status" value="1"/>
</dbReference>
<dbReference type="GO" id="GO:0003824">
    <property type="term" value="F:catalytic activity"/>
    <property type="evidence" value="ECO:0007669"/>
    <property type="project" value="InterPro"/>
</dbReference>
<dbReference type="InterPro" id="IPR053137">
    <property type="entry name" value="NLR-like"/>
</dbReference>
<name>B6QIG1_TALMQ</name>
<proteinExistence type="predicted"/>
<organism evidence="3 4">
    <name type="scientific">Talaromyces marneffei (strain ATCC 18224 / CBS 334.59 / QM 7333)</name>
    <name type="common">Penicillium marneffei</name>
    <dbReference type="NCBI Taxonomy" id="441960"/>
    <lineage>
        <taxon>Eukaryota</taxon>
        <taxon>Fungi</taxon>
        <taxon>Dikarya</taxon>
        <taxon>Ascomycota</taxon>
        <taxon>Pezizomycotina</taxon>
        <taxon>Eurotiomycetes</taxon>
        <taxon>Eurotiomycetidae</taxon>
        <taxon>Eurotiales</taxon>
        <taxon>Trichocomaceae</taxon>
        <taxon>Talaromyces</taxon>
        <taxon>Talaromyces sect. Talaromyces</taxon>
    </lineage>
</organism>
<reference evidence="4" key="1">
    <citation type="journal article" date="2015" name="Genome Announc.">
        <title>Genome sequence of the AIDS-associated pathogen Penicillium marneffei (ATCC18224) and its near taxonomic relative Talaromyces stipitatus (ATCC10500).</title>
        <authorList>
            <person name="Nierman W.C."/>
            <person name="Fedorova-Abrams N.D."/>
            <person name="Andrianopoulos A."/>
        </authorList>
    </citation>
    <scope>NUCLEOTIDE SEQUENCE [LARGE SCALE GENOMIC DNA]</scope>
    <source>
        <strain evidence="4">ATCC 18224 / CBS 334.59 / QM 7333</strain>
    </source>
</reference>
<protein>
    <recommendedName>
        <fullName evidence="5">Nucleoside phosphorylase domain-containing protein</fullName>
    </recommendedName>
</protein>
<gene>
    <name evidence="3" type="ORF">PMAA_097460</name>
</gene>
<evidence type="ECO:0000313" key="4">
    <source>
        <dbReference type="Proteomes" id="UP000001294"/>
    </source>
</evidence>
<feature type="domain" description="NB-ARC" evidence="1">
    <location>
        <begin position="419"/>
        <end position="552"/>
    </location>
</feature>
<keyword evidence="4" id="KW-1185">Reference proteome</keyword>
<dbReference type="AlphaFoldDB" id="B6QIG1"/>
<dbReference type="VEuPathDB" id="FungiDB:PMAA_097460"/>
<dbReference type="InterPro" id="IPR002182">
    <property type="entry name" value="NB-ARC"/>
</dbReference>
<dbReference type="Gene3D" id="3.40.50.300">
    <property type="entry name" value="P-loop containing nucleotide triphosphate hydrolases"/>
    <property type="match status" value="1"/>
</dbReference>
<evidence type="ECO:0000313" key="3">
    <source>
        <dbReference type="EMBL" id="EEA23156.1"/>
    </source>
</evidence>
<evidence type="ECO:0000259" key="2">
    <source>
        <dbReference type="Pfam" id="PF01048"/>
    </source>
</evidence>
<dbReference type="HOGENOM" id="CLU_000288_125_3_1"/>
<sequence length="885" mass="98945">MESASLLRPQSRDEFEIAIICSLPVEWSAVEALLEVDYEVGEFSYRKKQGDQNTYTTGWLGNQHVVLVYMPSIGIVPATTAATQLRSSFKNIKVAFLVGICGGAPRTPAGEEIVLGDVIISASVIQVDVGQKYPHQKQVEDRLGRASPEIRAFVGKLSGYLTSTRLKTKTQAYYSEICSRKKFLDSAYPGPEKDQLHQADFVHKHWKQGVCSICDKCNEPDDEVCDEALVASCTELGCDGTKSVERIRLRQAIGKEFSENQPLTAEIREARQPYIHFGRMACSNQVIKSGQDRDRITAHEGVIGFEMESAGTWDYVPTIVIKSLCDYADSHKDRLWQGYAATTAAACTKAVLEEWRNVDRPVQNPAIQEHSGSKTVTNPVHWTVTRHPNRLFTGRGDNIRELEDIVRNAVKISPLKDQCCIVISGVGGQGKSEICLQLVNRVRQLLWGIFWVDVSTTALVQAGFSSIANRLEIPMQTWEDVRQGLADRNEPWLLVLDNADNPEVDYQQYFPTSTSGIVILTSRNVDCQQYATAKWISLDGLPHDEACELLLQAARVPYHRHQVLKDDASIVVDLLASHPFALIQAGSYVSRGHCTLKDYAKAYSQHRKRLLTFRSFQTQSRHQDVYTMFGDSVEMLHSSNIESANDALDLLSVLALCAPKPLPITSLFEAAWNGIAKSLENSSNYDMLSLTRWHVSHLSPLAQAGCSTWDSFRLVEAIHQLEIFSFVSVDSSEGSLVLSMHPLAHAWARDRLSMEQEHASWVATGCLFGFSATDTIFWQRYGQQLQPHLQNLVALEMKAMKIWDNASFIMLVESLYPYLDLGAAIADQELDRYLRILRTQHSDSISKTRDQNHALAKVADKHDVIAQTTNGVQASKVSNVLPMLK</sequence>
<dbReference type="Gene3D" id="3.40.50.1580">
    <property type="entry name" value="Nucleoside phosphorylase domain"/>
    <property type="match status" value="1"/>
</dbReference>
<dbReference type="GO" id="GO:0009116">
    <property type="term" value="P:nucleoside metabolic process"/>
    <property type="evidence" value="ECO:0007669"/>
    <property type="project" value="InterPro"/>
</dbReference>
<feature type="domain" description="Nucleoside phosphorylase" evidence="2">
    <location>
        <begin position="17"/>
        <end position="151"/>
    </location>
</feature>
<evidence type="ECO:0000259" key="1">
    <source>
        <dbReference type="Pfam" id="PF00931"/>
    </source>
</evidence>
<dbReference type="InterPro" id="IPR000845">
    <property type="entry name" value="Nucleoside_phosphorylase_d"/>
</dbReference>
<dbReference type="EMBL" id="DS995902">
    <property type="protein sequence ID" value="EEA23156.1"/>
    <property type="molecule type" value="Genomic_DNA"/>
</dbReference>
<dbReference type="PANTHER" id="PTHR46082:SF6">
    <property type="entry name" value="AAA+ ATPASE DOMAIN-CONTAINING PROTEIN-RELATED"/>
    <property type="match status" value="1"/>
</dbReference>
<dbReference type="InterPro" id="IPR035994">
    <property type="entry name" value="Nucleoside_phosphorylase_sf"/>
</dbReference>
<dbReference type="PANTHER" id="PTHR46082">
    <property type="entry name" value="ATP/GTP-BINDING PROTEIN-RELATED"/>
    <property type="match status" value="1"/>
</dbReference>
<dbReference type="InterPro" id="IPR027417">
    <property type="entry name" value="P-loop_NTPase"/>
</dbReference>
<dbReference type="Proteomes" id="UP000001294">
    <property type="component" value="Unassembled WGS sequence"/>
</dbReference>
<dbReference type="GO" id="GO:0043531">
    <property type="term" value="F:ADP binding"/>
    <property type="evidence" value="ECO:0007669"/>
    <property type="project" value="InterPro"/>
</dbReference>
<dbReference type="STRING" id="441960.B6QIG1"/>
<evidence type="ECO:0008006" key="5">
    <source>
        <dbReference type="Google" id="ProtNLM"/>
    </source>
</evidence>
<dbReference type="SUPFAM" id="SSF52540">
    <property type="entry name" value="P-loop containing nucleoside triphosphate hydrolases"/>
    <property type="match status" value="1"/>
</dbReference>
<dbReference type="Pfam" id="PF01048">
    <property type="entry name" value="PNP_UDP_1"/>
    <property type="match status" value="1"/>
</dbReference>